<protein>
    <submittedName>
        <fullName evidence="2">Putative integral membrane protein</fullName>
    </submittedName>
</protein>
<dbReference type="RefSeq" id="WP_054019053.1">
    <property type="nucleotide sequence ID" value="NZ_BBYR01000012.1"/>
</dbReference>
<feature type="transmembrane region" description="Helical" evidence="1">
    <location>
        <begin position="132"/>
        <end position="155"/>
    </location>
</feature>
<keyword evidence="1" id="KW-0812">Transmembrane</keyword>
<evidence type="ECO:0000313" key="2">
    <source>
        <dbReference type="EMBL" id="GAP34973.1"/>
    </source>
</evidence>
<dbReference type="STRING" id="1547922.ISF6_0523"/>
<name>A0A0K8NX70_PISS1</name>
<evidence type="ECO:0000313" key="3">
    <source>
        <dbReference type="Proteomes" id="UP000037660"/>
    </source>
</evidence>
<dbReference type="OrthoDB" id="5297929at2"/>
<proteinExistence type="predicted"/>
<keyword evidence="3" id="KW-1185">Reference proteome</keyword>
<organism evidence="2 3">
    <name type="scientific">Piscinibacter sakaiensis</name>
    <name type="common">Ideonella sakaiensis</name>
    <dbReference type="NCBI Taxonomy" id="1547922"/>
    <lineage>
        <taxon>Bacteria</taxon>
        <taxon>Pseudomonadati</taxon>
        <taxon>Pseudomonadota</taxon>
        <taxon>Betaproteobacteria</taxon>
        <taxon>Burkholderiales</taxon>
        <taxon>Sphaerotilaceae</taxon>
        <taxon>Piscinibacter</taxon>
    </lineage>
</organism>
<reference evidence="3" key="1">
    <citation type="submission" date="2015-07" db="EMBL/GenBank/DDBJ databases">
        <title>Discovery of a poly(ethylene terephthalate assimilation.</title>
        <authorList>
            <person name="Yoshida S."/>
            <person name="Hiraga K."/>
            <person name="Takehana T."/>
            <person name="Taniguchi I."/>
            <person name="Yamaji H."/>
            <person name="Maeda Y."/>
            <person name="Toyohara K."/>
            <person name="Miyamoto K."/>
            <person name="Kimura Y."/>
            <person name="Oda K."/>
        </authorList>
    </citation>
    <scope>NUCLEOTIDE SEQUENCE [LARGE SCALE GENOMIC DNA]</scope>
    <source>
        <strain evidence="3">NBRC 110686 / TISTR 2288 / 201-F6</strain>
    </source>
</reference>
<feature type="transmembrane region" description="Helical" evidence="1">
    <location>
        <begin position="167"/>
        <end position="191"/>
    </location>
</feature>
<dbReference type="AlphaFoldDB" id="A0A0K8NX70"/>
<dbReference type="Proteomes" id="UP000037660">
    <property type="component" value="Unassembled WGS sequence"/>
</dbReference>
<evidence type="ECO:0000256" key="1">
    <source>
        <dbReference type="SAM" id="Phobius"/>
    </source>
</evidence>
<comment type="caution">
    <text evidence="2">The sequence shown here is derived from an EMBL/GenBank/DDBJ whole genome shotgun (WGS) entry which is preliminary data.</text>
</comment>
<accession>A0A0K8NX70</accession>
<keyword evidence="1" id="KW-0472">Membrane</keyword>
<feature type="transmembrane region" description="Helical" evidence="1">
    <location>
        <begin position="102"/>
        <end position="120"/>
    </location>
</feature>
<gene>
    <name evidence="2" type="ORF">ISF6_0523</name>
</gene>
<reference evidence="2 3" key="2">
    <citation type="journal article" date="2016" name="Science">
        <title>A bacterium that degrades and assimilates poly(ethylene terephthalate).</title>
        <authorList>
            <person name="Yoshida S."/>
            <person name="Hiraga K."/>
            <person name="Takehana T."/>
            <person name="Taniguchi I."/>
            <person name="Yamaji H."/>
            <person name="Maeda Y."/>
            <person name="Toyohara K."/>
            <person name="Miyamoto K."/>
            <person name="Kimura Y."/>
            <person name="Oda K."/>
        </authorList>
    </citation>
    <scope>NUCLEOTIDE SEQUENCE [LARGE SCALE GENOMIC DNA]</scope>
    <source>
        <strain evidence="3">NBRC 110686 / TISTR 2288 / 201-F6</strain>
    </source>
</reference>
<feature type="transmembrane region" description="Helical" evidence="1">
    <location>
        <begin position="64"/>
        <end position="90"/>
    </location>
</feature>
<sequence>MPPLLTAAAVLACLALAAWFRPWQALREPALRGPWLAALVLLPPLWSVPALLPRNLPALTLSGACLLVLVLGWPLAVWTLPAIGLAAALLRGQPGLAALDTLWWQGLLPATLALGFGLLARRWLPPNPFSYVLGRAFAATIAALTVSHSLALWWLPLSAGTDAESAWIGGWLMAWGEAITTGMLAAAAVAWRPEGLLTWSDRRYLR</sequence>
<keyword evidence="1" id="KW-1133">Transmembrane helix</keyword>
<dbReference type="EMBL" id="BBYR01000012">
    <property type="protein sequence ID" value="GAP34973.1"/>
    <property type="molecule type" value="Genomic_DNA"/>
</dbReference>